<protein>
    <submittedName>
        <fullName evidence="2">N-acetyltransferase</fullName>
    </submittedName>
</protein>
<dbReference type="InterPro" id="IPR016181">
    <property type="entry name" value="Acyl_CoA_acyltransferase"/>
</dbReference>
<reference evidence="2 3" key="1">
    <citation type="submission" date="2021-12" db="EMBL/GenBank/DDBJ databases">
        <title>Genome sequence of Acetobacter sicerae DmPark20a_162.</title>
        <authorList>
            <person name="Chaston J.M."/>
        </authorList>
    </citation>
    <scope>NUCLEOTIDE SEQUENCE [LARGE SCALE GENOMIC DNA]</scope>
    <source>
        <strain evidence="2 3">DmPark20a_162</strain>
    </source>
</reference>
<dbReference type="PANTHER" id="PTHR31435">
    <property type="entry name" value="PROTEIN NATD1"/>
    <property type="match status" value="1"/>
</dbReference>
<comment type="caution">
    <text evidence="2">The sequence shown here is derived from an EMBL/GenBank/DDBJ whole genome shotgun (WGS) entry which is preliminary data.</text>
</comment>
<evidence type="ECO:0000313" key="2">
    <source>
        <dbReference type="EMBL" id="MCE0743558.1"/>
    </source>
</evidence>
<name>A0ABS8VRQ9_9PROT</name>
<accession>A0ABS8VRQ9</accession>
<dbReference type="EMBL" id="JAJSOJ010000018">
    <property type="protein sequence ID" value="MCE0743558.1"/>
    <property type="molecule type" value="Genomic_DNA"/>
</dbReference>
<dbReference type="InterPro" id="IPR045057">
    <property type="entry name" value="Gcn5-rel_NAT"/>
</dbReference>
<dbReference type="SUPFAM" id="SSF55729">
    <property type="entry name" value="Acyl-CoA N-acyltransferases (Nat)"/>
    <property type="match status" value="1"/>
</dbReference>
<evidence type="ECO:0000259" key="1">
    <source>
        <dbReference type="PROSITE" id="PS51729"/>
    </source>
</evidence>
<proteinExistence type="predicted"/>
<dbReference type="PANTHER" id="PTHR31435:SF10">
    <property type="entry name" value="BSR4717 PROTEIN"/>
    <property type="match status" value="1"/>
</dbReference>
<dbReference type="RefSeq" id="WP_232877128.1">
    <property type="nucleotide sequence ID" value="NZ_JAJSOJ010000018.1"/>
</dbReference>
<evidence type="ECO:0000313" key="3">
    <source>
        <dbReference type="Proteomes" id="UP001521074"/>
    </source>
</evidence>
<dbReference type="CDD" id="cd04301">
    <property type="entry name" value="NAT_SF"/>
    <property type="match status" value="1"/>
</dbReference>
<gene>
    <name evidence="2" type="ORF">LWC05_06570</name>
</gene>
<dbReference type="InterPro" id="IPR031165">
    <property type="entry name" value="GNAT_YJDJ"/>
</dbReference>
<dbReference type="Pfam" id="PF14542">
    <property type="entry name" value="Acetyltransf_CG"/>
    <property type="match status" value="1"/>
</dbReference>
<dbReference type="Proteomes" id="UP001521074">
    <property type="component" value="Unassembled WGS sequence"/>
</dbReference>
<organism evidence="2 3">
    <name type="scientific">Acetobacter sicerae</name>
    <dbReference type="NCBI Taxonomy" id="85325"/>
    <lineage>
        <taxon>Bacteria</taxon>
        <taxon>Pseudomonadati</taxon>
        <taxon>Pseudomonadota</taxon>
        <taxon>Alphaproteobacteria</taxon>
        <taxon>Acetobacterales</taxon>
        <taxon>Acetobacteraceae</taxon>
        <taxon>Acetobacter</taxon>
    </lineage>
</organism>
<sequence>MNIRDNRAENRFETEVDQITAWLDYAKSSESLAILHTDVPEALAGRGVGSALVSHACDVARAEGLKLVSHCSFATAWMKKNMK</sequence>
<feature type="domain" description="N-acetyltransferase" evidence="1">
    <location>
        <begin position="4"/>
        <end position="83"/>
    </location>
</feature>
<dbReference type="Gene3D" id="3.40.630.30">
    <property type="match status" value="1"/>
</dbReference>
<keyword evidence="3" id="KW-1185">Reference proteome</keyword>
<dbReference type="PROSITE" id="PS51729">
    <property type="entry name" value="GNAT_YJDJ"/>
    <property type="match status" value="1"/>
</dbReference>